<dbReference type="GO" id="GO:0043005">
    <property type="term" value="C:neuron projection"/>
    <property type="evidence" value="ECO:0007669"/>
    <property type="project" value="TreeGrafter"/>
</dbReference>
<dbReference type="InterPro" id="IPR032296">
    <property type="entry name" value="CEBP_ZZ"/>
</dbReference>
<dbReference type="EMBL" id="CAJNON010000332">
    <property type="protein sequence ID" value="CAF1201672.1"/>
    <property type="molecule type" value="Genomic_DNA"/>
</dbReference>
<dbReference type="InterPro" id="IPR034819">
    <property type="entry name" value="CPEB"/>
</dbReference>
<dbReference type="PANTHER" id="PTHR12566">
    <property type="entry name" value="CYTOPLASMIC POLYADENYLATION ELEMENT BINDING PROTEIN CPEB"/>
    <property type="match status" value="1"/>
</dbReference>
<dbReference type="SUPFAM" id="SSF52058">
    <property type="entry name" value="L domain-like"/>
    <property type="match status" value="1"/>
</dbReference>
<organism evidence="4 5">
    <name type="scientific">Adineta steineri</name>
    <dbReference type="NCBI Taxonomy" id="433720"/>
    <lineage>
        <taxon>Eukaryota</taxon>
        <taxon>Metazoa</taxon>
        <taxon>Spiralia</taxon>
        <taxon>Gnathifera</taxon>
        <taxon>Rotifera</taxon>
        <taxon>Eurotatoria</taxon>
        <taxon>Bdelloidea</taxon>
        <taxon>Adinetida</taxon>
        <taxon>Adinetidae</taxon>
        <taxon>Adineta</taxon>
    </lineage>
</organism>
<proteinExistence type="predicted"/>
<evidence type="ECO:0000313" key="4">
    <source>
        <dbReference type="EMBL" id="CAF1201672.1"/>
    </source>
</evidence>
<evidence type="ECO:0000259" key="3">
    <source>
        <dbReference type="Pfam" id="PF16366"/>
    </source>
</evidence>
<dbReference type="Proteomes" id="UP000663891">
    <property type="component" value="Unassembled WGS sequence"/>
</dbReference>
<evidence type="ECO:0000256" key="1">
    <source>
        <dbReference type="ARBA" id="ARBA00022884"/>
    </source>
</evidence>
<dbReference type="GO" id="GO:0000900">
    <property type="term" value="F:mRNA regulatory element binding translation repressor activity"/>
    <property type="evidence" value="ECO:0007669"/>
    <property type="project" value="TreeGrafter"/>
</dbReference>
<dbReference type="GO" id="GO:2000766">
    <property type="term" value="P:negative regulation of cytoplasmic translation"/>
    <property type="evidence" value="ECO:0007669"/>
    <property type="project" value="TreeGrafter"/>
</dbReference>
<feature type="domain" description="Cytoplasmic polyadenylation element-binding protein ZZ" evidence="3">
    <location>
        <begin position="624"/>
        <end position="680"/>
    </location>
</feature>
<protein>
    <recommendedName>
        <fullName evidence="3">Cytoplasmic polyadenylation element-binding protein ZZ domain-containing protein</fullName>
    </recommendedName>
</protein>
<keyword evidence="1" id="KW-0694">RNA-binding</keyword>
<evidence type="ECO:0000313" key="5">
    <source>
        <dbReference type="Proteomes" id="UP000663891"/>
    </source>
</evidence>
<dbReference type="GO" id="GO:0043022">
    <property type="term" value="F:ribosome binding"/>
    <property type="evidence" value="ECO:0007669"/>
    <property type="project" value="TreeGrafter"/>
</dbReference>
<dbReference type="AlphaFoldDB" id="A0A814WB28"/>
<dbReference type="Gene3D" id="4.10.640.40">
    <property type="entry name" value="Cytoplasmic polyadenylation element-binding protein, ZZ domain"/>
    <property type="match status" value="1"/>
</dbReference>
<reference evidence="4" key="1">
    <citation type="submission" date="2021-02" db="EMBL/GenBank/DDBJ databases">
        <authorList>
            <person name="Nowell W R."/>
        </authorList>
    </citation>
    <scope>NUCLEOTIDE SEQUENCE</scope>
</reference>
<accession>A0A814WB28</accession>
<evidence type="ECO:0000256" key="2">
    <source>
        <dbReference type="SAM" id="SignalP"/>
    </source>
</evidence>
<dbReference type="InterPro" id="IPR035979">
    <property type="entry name" value="RBD_domain_sf"/>
</dbReference>
<keyword evidence="2" id="KW-0732">Signal</keyword>
<dbReference type="InterPro" id="IPR012677">
    <property type="entry name" value="Nucleotide-bd_a/b_plait_sf"/>
</dbReference>
<comment type="caution">
    <text evidence="4">The sequence shown here is derived from an EMBL/GenBank/DDBJ whole genome shotgun (WGS) entry which is preliminary data.</text>
</comment>
<dbReference type="SUPFAM" id="SSF54928">
    <property type="entry name" value="RNA-binding domain, RBD"/>
    <property type="match status" value="1"/>
</dbReference>
<dbReference type="GO" id="GO:0003730">
    <property type="term" value="F:mRNA 3'-UTR binding"/>
    <property type="evidence" value="ECO:0007669"/>
    <property type="project" value="InterPro"/>
</dbReference>
<dbReference type="OrthoDB" id="694479at2759"/>
<feature type="chain" id="PRO_5032268793" description="Cytoplasmic polyadenylation element-binding protein ZZ domain-containing protein" evidence="2">
    <location>
        <begin position="18"/>
        <end position="685"/>
    </location>
</feature>
<dbReference type="Gene3D" id="3.30.70.330">
    <property type="match status" value="1"/>
</dbReference>
<dbReference type="GO" id="GO:0045202">
    <property type="term" value="C:synapse"/>
    <property type="evidence" value="ECO:0007669"/>
    <property type="project" value="TreeGrafter"/>
</dbReference>
<dbReference type="InterPro" id="IPR038446">
    <property type="entry name" value="CEBP_ZZ_sf"/>
</dbReference>
<dbReference type="Pfam" id="PF16366">
    <property type="entry name" value="CEBP_ZZ"/>
    <property type="match status" value="1"/>
</dbReference>
<feature type="signal peptide" evidence="2">
    <location>
        <begin position="1"/>
        <end position="17"/>
    </location>
</feature>
<dbReference type="Gene3D" id="3.80.10.10">
    <property type="entry name" value="Ribonuclease Inhibitor"/>
    <property type="match status" value="2"/>
</dbReference>
<name>A0A814WB28_9BILA</name>
<gene>
    <name evidence="4" type="ORF">VCS650_LOCUS25665</name>
</gene>
<dbReference type="PANTHER" id="PTHR12566:SF9">
    <property type="entry name" value="CYTOPLASMIC POLYADENYLATION ELEMENT-BINDING PROTEIN 1"/>
    <property type="match status" value="1"/>
</dbReference>
<dbReference type="InterPro" id="IPR001611">
    <property type="entry name" value="Leu-rich_rpt"/>
</dbReference>
<sequence length="685" mass="79197">MYYIIYFLILIISLTNAQSSTHSFCTQYYPYDSQQQHQQCECEDISPNAISLKCTGHSYVPHFLPNIHYKRIEIESCSQDLQIGDKTFADLNINTLSLRSCNLIGLNEESFSKINHLEKFVIGNSTINSLSTSTGNFQDIFFSDSFKTLKSLTLKNVHYHQIHKHDKKFNLETLFNQLPQLNRLELMNIYLDNYRYHNITTTTVGQHLTYLKLISTHQTSLLPIEYLTSLESLILYRLPEVFRTQPLISSIKKLKKLKYIDFTQNQLVNIDDLQSQTIDQIDLSSNLIETIDEYTFEHVPKLRILTLTKNPLQYIDKNAFCGIENLTRLWINTEKQLHISPLDNCILLSHPTLDIKLDAYTKFQCNCQLVNIFHFKRRYAKEINRLFKPEQACIVTNNTIIEAKNSQQIMKFLNHPINIFELDNFLNCSLDNQCSRLCQERKLKPTTTTLSSNKLQKTNGFCHVVFRESRSVCELLKHCTRQQRSTIDYFLHIHMSPTSSSSLSTTATSGLPLRTNRLKPIQVVPWNVKDNVFIMQQENMSHVETSYKDWSRTIFVSPLHGKMTAFSLATIMSSVFGSVSMAQINTDKYGYPTGTGTVLFCDSHSYMRGVAAGAIDIKCDCFHKLLDIDPFLRENEPCAFCSSVADLFCRNFHCLRSYCKQCWVNRHGPKPLADHQPATRRQQTF</sequence>
<dbReference type="GO" id="GO:0008135">
    <property type="term" value="F:translation factor activity, RNA binding"/>
    <property type="evidence" value="ECO:0007669"/>
    <property type="project" value="TreeGrafter"/>
</dbReference>
<dbReference type="Pfam" id="PF13855">
    <property type="entry name" value="LRR_8"/>
    <property type="match status" value="1"/>
</dbReference>
<dbReference type="GO" id="GO:0005737">
    <property type="term" value="C:cytoplasm"/>
    <property type="evidence" value="ECO:0007669"/>
    <property type="project" value="TreeGrafter"/>
</dbReference>
<dbReference type="PROSITE" id="PS51450">
    <property type="entry name" value="LRR"/>
    <property type="match status" value="1"/>
</dbReference>
<dbReference type="InterPro" id="IPR032675">
    <property type="entry name" value="LRR_dom_sf"/>
</dbReference>
<dbReference type="GO" id="GO:0005634">
    <property type="term" value="C:nucleus"/>
    <property type="evidence" value="ECO:0007669"/>
    <property type="project" value="TreeGrafter"/>
</dbReference>